<organism evidence="1 2">
    <name type="scientific">Stylosanthes scabra</name>
    <dbReference type="NCBI Taxonomy" id="79078"/>
    <lineage>
        <taxon>Eukaryota</taxon>
        <taxon>Viridiplantae</taxon>
        <taxon>Streptophyta</taxon>
        <taxon>Embryophyta</taxon>
        <taxon>Tracheophyta</taxon>
        <taxon>Spermatophyta</taxon>
        <taxon>Magnoliopsida</taxon>
        <taxon>eudicotyledons</taxon>
        <taxon>Gunneridae</taxon>
        <taxon>Pentapetalae</taxon>
        <taxon>rosids</taxon>
        <taxon>fabids</taxon>
        <taxon>Fabales</taxon>
        <taxon>Fabaceae</taxon>
        <taxon>Papilionoideae</taxon>
        <taxon>50 kb inversion clade</taxon>
        <taxon>dalbergioids sensu lato</taxon>
        <taxon>Dalbergieae</taxon>
        <taxon>Pterocarpus clade</taxon>
        <taxon>Stylosanthes</taxon>
    </lineage>
</organism>
<accession>A0ABU6WVU8</accession>
<proteinExistence type="predicted"/>
<comment type="caution">
    <text evidence="1">The sequence shown here is derived from an EMBL/GenBank/DDBJ whole genome shotgun (WGS) entry which is preliminary data.</text>
</comment>
<evidence type="ECO:0008006" key="3">
    <source>
        <dbReference type="Google" id="ProtNLM"/>
    </source>
</evidence>
<name>A0ABU6WVU8_9FABA</name>
<gene>
    <name evidence="1" type="ORF">PIB30_092101</name>
</gene>
<reference evidence="1 2" key="1">
    <citation type="journal article" date="2023" name="Plants (Basel)">
        <title>Bridging the Gap: Combining Genomics and Transcriptomics Approaches to Understand Stylosanthes scabra, an Orphan Legume from the Brazilian Caatinga.</title>
        <authorList>
            <person name="Ferreira-Neto J.R.C."/>
            <person name="da Silva M.D."/>
            <person name="Binneck E."/>
            <person name="de Melo N.F."/>
            <person name="da Silva R.H."/>
            <person name="de Melo A.L.T.M."/>
            <person name="Pandolfi V."/>
            <person name="Bustamante F.O."/>
            <person name="Brasileiro-Vidal A.C."/>
            <person name="Benko-Iseppon A.M."/>
        </authorList>
    </citation>
    <scope>NUCLEOTIDE SEQUENCE [LARGE SCALE GENOMIC DNA]</scope>
    <source>
        <tissue evidence="1">Leaves</tissue>
    </source>
</reference>
<protein>
    <recommendedName>
        <fullName evidence="3">Zinc finger GRF-type domain-containing protein</fullName>
    </recommendedName>
</protein>
<sequence length="79" mass="8892">MQLCGRPIVEVFKDKRESGPQRTCINYDIGRGCNFFTWADGDGEATPHEAEIARLKMKLSALKAKLAYANCKLLIVINY</sequence>
<dbReference type="EMBL" id="JASCZI010183121">
    <property type="protein sequence ID" value="MED6189070.1"/>
    <property type="molecule type" value="Genomic_DNA"/>
</dbReference>
<dbReference type="Proteomes" id="UP001341840">
    <property type="component" value="Unassembled WGS sequence"/>
</dbReference>
<keyword evidence="2" id="KW-1185">Reference proteome</keyword>
<evidence type="ECO:0000313" key="2">
    <source>
        <dbReference type="Proteomes" id="UP001341840"/>
    </source>
</evidence>
<evidence type="ECO:0000313" key="1">
    <source>
        <dbReference type="EMBL" id="MED6189070.1"/>
    </source>
</evidence>